<evidence type="ECO:0000313" key="1">
    <source>
        <dbReference type="EMBL" id="GAA0501265.1"/>
    </source>
</evidence>
<protein>
    <submittedName>
        <fullName evidence="1">Uncharacterized protein</fullName>
    </submittedName>
</protein>
<evidence type="ECO:0000313" key="2">
    <source>
        <dbReference type="Proteomes" id="UP001500909"/>
    </source>
</evidence>
<sequence>MNDVEAALLLLEGEADAWKPPPGSNTASWCYMLMAHHIGNEYRAGALDDAQALERVAELRRQMAA</sequence>
<gene>
    <name evidence="1" type="ORF">GCM10010361_78530</name>
</gene>
<name>A0ABN1BMZ5_9ACTN</name>
<dbReference type="EMBL" id="BAAABY010000070">
    <property type="protein sequence ID" value="GAA0501265.1"/>
    <property type="molecule type" value="Genomic_DNA"/>
</dbReference>
<organism evidence="1 2">
    <name type="scientific">Streptomyces olivaceiscleroticus</name>
    <dbReference type="NCBI Taxonomy" id="68245"/>
    <lineage>
        <taxon>Bacteria</taxon>
        <taxon>Bacillati</taxon>
        <taxon>Actinomycetota</taxon>
        <taxon>Actinomycetes</taxon>
        <taxon>Kitasatosporales</taxon>
        <taxon>Streptomycetaceae</taxon>
        <taxon>Streptomyces</taxon>
    </lineage>
</organism>
<dbReference type="Proteomes" id="UP001500909">
    <property type="component" value="Unassembled WGS sequence"/>
</dbReference>
<reference evidence="1 2" key="1">
    <citation type="journal article" date="2019" name="Int. J. Syst. Evol. Microbiol.">
        <title>The Global Catalogue of Microorganisms (GCM) 10K type strain sequencing project: providing services to taxonomists for standard genome sequencing and annotation.</title>
        <authorList>
            <consortium name="The Broad Institute Genomics Platform"/>
            <consortium name="The Broad Institute Genome Sequencing Center for Infectious Disease"/>
            <person name="Wu L."/>
            <person name="Ma J."/>
        </authorList>
    </citation>
    <scope>NUCLEOTIDE SEQUENCE [LARGE SCALE GENOMIC DNA]</scope>
    <source>
        <strain evidence="1 2">JCM 4805</strain>
    </source>
</reference>
<comment type="caution">
    <text evidence="1">The sequence shown here is derived from an EMBL/GenBank/DDBJ whole genome shotgun (WGS) entry which is preliminary data.</text>
</comment>
<proteinExistence type="predicted"/>
<keyword evidence="2" id="KW-1185">Reference proteome</keyword>
<accession>A0ABN1BMZ5</accession>
<dbReference type="RefSeq" id="WP_346100513.1">
    <property type="nucleotide sequence ID" value="NZ_BAAABY010000070.1"/>
</dbReference>